<keyword evidence="1" id="KW-0812">Transmembrane</keyword>
<feature type="transmembrane region" description="Helical" evidence="1">
    <location>
        <begin position="50"/>
        <end position="70"/>
    </location>
</feature>
<gene>
    <name evidence="2" type="ORF">VC83_05468</name>
</gene>
<dbReference type="AlphaFoldDB" id="A0A177A9C8"/>
<proteinExistence type="predicted"/>
<evidence type="ECO:0000256" key="1">
    <source>
        <dbReference type="SAM" id="Phobius"/>
    </source>
</evidence>
<dbReference type="VEuPathDB" id="FungiDB:GMDG_04685"/>
<feature type="transmembrane region" description="Helical" evidence="1">
    <location>
        <begin position="82"/>
        <end position="106"/>
    </location>
</feature>
<feature type="transmembrane region" description="Helical" evidence="1">
    <location>
        <begin position="12"/>
        <end position="38"/>
    </location>
</feature>
<reference evidence="2" key="1">
    <citation type="submission" date="2016-03" db="EMBL/GenBank/DDBJ databases">
        <title>Updated assembly of Pseudogymnoascus destructans, the fungus causing white-nose syndrome of bats.</title>
        <authorList>
            <person name="Palmer J.M."/>
            <person name="Drees K.P."/>
            <person name="Foster J.T."/>
            <person name="Lindner D.L."/>
        </authorList>
    </citation>
    <scope>NUCLEOTIDE SEQUENCE [LARGE SCALE GENOMIC DNA]</scope>
    <source>
        <strain evidence="2">20631-21</strain>
    </source>
</reference>
<organism evidence="2">
    <name type="scientific">Pseudogymnoascus destructans</name>
    <dbReference type="NCBI Taxonomy" id="655981"/>
    <lineage>
        <taxon>Eukaryota</taxon>
        <taxon>Fungi</taxon>
        <taxon>Dikarya</taxon>
        <taxon>Ascomycota</taxon>
        <taxon>Pezizomycotina</taxon>
        <taxon>Leotiomycetes</taxon>
        <taxon>Thelebolales</taxon>
        <taxon>Thelebolaceae</taxon>
        <taxon>Pseudogymnoascus</taxon>
    </lineage>
</organism>
<accession>A0A177A9C8</accession>
<name>A0A177A9C8_9PEZI</name>
<dbReference type="OrthoDB" id="5239553at2759"/>
<keyword evidence="1" id="KW-1133">Transmembrane helix</keyword>
<dbReference type="RefSeq" id="XP_024323308.1">
    <property type="nucleotide sequence ID" value="XM_024469090.1"/>
</dbReference>
<keyword evidence="1" id="KW-0472">Membrane</keyword>
<dbReference type="GeneID" id="36288534"/>
<evidence type="ECO:0008006" key="3">
    <source>
        <dbReference type="Google" id="ProtNLM"/>
    </source>
</evidence>
<dbReference type="eggNOG" id="ENOG502TEY4">
    <property type="taxonomic scope" value="Eukaryota"/>
</dbReference>
<dbReference type="Proteomes" id="UP000077154">
    <property type="component" value="Unassembled WGS sequence"/>
</dbReference>
<feature type="transmembrane region" description="Helical" evidence="1">
    <location>
        <begin position="126"/>
        <end position="148"/>
    </location>
</feature>
<evidence type="ECO:0000313" key="2">
    <source>
        <dbReference type="EMBL" id="OAF58022.1"/>
    </source>
</evidence>
<protein>
    <recommendedName>
        <fullName evidence="3">MARVEL domain-containing protein</fullName>
    </recommendedName>
</protein>
<dbReference type="EMBL" id="KV441398">
    <property type="protein sequence ID" value="OAF58022.1"/>
    <property type="molecule type" value="Genomic_DNA"/>
</dbReference>
<sequence>MSPPSTRTMTNQILRAAGLFQALLTTPIALTLGFLAFVQLWDNYETIYRFLTYTVNGLLATIILFILLIQNRMPSLSANISFILEVAKSLLATLMWLWLVLDSAYAEHGNKYREPSNDRFLRVMRAFIAGFALLVMFYPTAIYATYVAREGRKNGLAKRDAVVEEGERTPLLSQEA</sequence>